<feature type="transmembrane region" description="Helical" evidence="5">
    <location>
        <begin position="59"/>
        <end position="77"/>
    </location>
</feature>
<accession>A0ABW1ZXM5</accession>
<dbReference type="Gene3D" id="1.20.120.550">
    <property type="entry name" value="Membrane associated eicosanoid/glutathione metabolism-like domain"/>
    <property type="match status" value="1"/>
</dbReference>
<evidence type="ECO:0000256" key="1">
    <source>
        <dbReference type="ARBA" id="ARBA00004370"/>
    </source>
</evidence>
<feature type="transmembrane region" description="Helical" evidence="5">
    <location>
        <begin position="83"/>
        <end position="103"/>
    </location>
</feature>
<sequence length="131" mass="14276">MPVILYVLFISAVIPVLLAGVGNLFRARQFGRFDNEHPRLQQARLEGAGARAQAAQANAWEALTVFGVSCFIAYAAGVRLESLTLVALLFLACRILHAVFYIANLSTLRSLIFAVAMGCCFYIVYQAATMS</sequence>
<dbReference type="PANTHER" id="PTHR35371">
    <property type="entry name" value="INNER MEMBRANE PROTEIN"/>
    <property type="match status" value="1"/>
</dbReference>
<evidence type="ECO:0000256" key="2">
    <source>
        <dbReference type="ARBA" id="ARBA00022692"/>
    </source>
</evidence>
<keyword evidence="7" id="KW-1185">Reference proteome</keyword>
<evidence type="ECO:0000256" key="5">
    <source>
        <dbReference type="SAM" id="Phobius"/>
    </source>
</evidence>
<dbReference type="EMBL" id="JBHSWE010000001">
    <property type="protein sequence ID" value="MFC6669960.1"/>
    <property type="molecule type" value="Genomic_DNA"/>
</dbReference>
<reference evidence="7" key="1">
    <citation type="journal article" date="2019" name="Int. J. Syst. Evol. Microbiol.">
        <title>The Global Catalogue of Microorganisms (GCM) 10K type strain sequencing project: providing services to taxonomists for standard genome sequencing and annotation.</title>
        <authorList>
            <consortium name="The Broad Institute Genomics Platform"/>
            <consortium name="The Broad Institute Genome Sequencing Center for Infectious Disease"/>
            <person name="Wu L."/>
            <person name="Ma J."/>
        </authorList>
    </citation>
    <scope>NUCLEOTIDE SEQUENCE [LARGE SCALE GENOMIC DNA]</scope>
    <source>
        <strain evidence="7">NBRC 111756</strain>
    </source>
</reference>
<evidence type="ECO:0000256" key="3">
    <source>
        <dbReference type="ARBA" id="ARBA00022989"/>
    </source>
</evidence>
<protein>
    <submittedName>
        <fullName evidence="6">MAPEG family protein</fullName>
    </submittedName>
</protein>
<comment type="caution">
    <text evidence="6">The sequence shown here is derived from an EMBL/GenBank/DDBJ whole genome shotgun (WGS) entry which is preliminary data.</text>
</comment>
<proteinExistence type="predicted"/>
<dbReference type="Proteomes" id="UP001596422">
    <property type="component" value="Unassembled WGS sequence"/>
</dbReference>
<dbReference type="PANTHER" id="PTHR35371:SF1">
    <property type="entry name" value="BLR7753 PROTEIN"/>
    <property type="match status" value="1"/>
</dbReference>
<dbReference type="Pfam" id="PF01124">
    <property type="entry name" value="MAPEG"/>
    <property type="match status" value="1"/>
</dbReference>
<organism evidence="6 7">
    <name type="scientific">Marinobacterium aestuariivivens</name>
    <dbReference type="NCBI Taxonomy" id="1698799"/>
    <lineage>
        <taxon>Bacteria</taxon>
        <taxon>Pseudomonadati</taxon>
        <taxon>Pseudomonadota</taxon>
        <taxon>Gammaproteobacteria</taxon>
        <taxon>Oceanospirillales</taxon>
        <taxon>Oceanospirillaceae</taxon>
        <taxon>Marinobacterium</taxon>
    </lineage>
</organism>
<evidence type="ECO:0000313" key="7">
    <source>
        <dbReference type="Proteomes" id="UP001596422"/>
    </source>
</evidence>
<dbReference type="RefSeq" id="WP_379908479.1">
    <property type="nucleotide sequence ID" value="NZ_JBHSWE010000001.1"/>
</dbReference>
<gene>
    <name evidence="6" type="ORF">ACFQDL_07590</name>
</gene>
<dbReference type="InterPro" id="IPR001129">
    <property type="entry name" value="Membr-assoc_MAPEG"/>
</dbReference>
<keyword evidence="3 5" id="KW-1133">Transmembrane helix</keyword>
<feature type="transmembrane region" description="Helical" evidence="5">
    <location>
        <begin position="6"/>
        <end position="25"/>
    </location>
</feature>
<dbReference type="InterPro" id="IPR023352">
    <property type="entry name" value="MAPEG-like_dom_sf"/>
</dbReference>
<dbReference type="SUPFAM" id="SSF161084">
    <property type="entry name" value="MAPEG domain-like"/>
    <property type="match status" value="1"/>
</dbReference>
<keyword evidence="4 5" id="KW-0472">Membrane</keyword>
<feature type="transmembrane region" description="Helical" evidence="5">
    <location>
        <begin position="110"/>
        <end position="128"/>
    </location>
</feature>
<keyword evidence="2 5" id="KW-0812">Transmembrane</keyword>
<name>A0ABW1ZXM5_9GAMM</name>
<evidence type="ECO:0000313" key="6">
    <source>
        <dbReference type="EMBL" id="MFC6669960.1"/>
    </source>
</evidence>
<evidence type="ECO:0000256" key="4">
    <source>
        <dbReference type="ARBA" id="ARBA00023136"/>
    </source>
</evidence>
<comment type="subcellular location">
    <subcellularLocation>
        <location evidence="1">Membrane</location>
    </subcellularLocation>
</comment>